<evidence type="ECO:0000313" key="1">
    <source>
        <dbReference type="EMBL" id="SDN37074.1"/>
    </source>
</evidence>
<dbReference type="AlphaFoldDB" id="A0A1H0AUJ3"/>
<sequence>MYDTDKDRTRIFFSEEVIIPDMSNKKLIYVTDRSSLLSMLRNTNSFNIGTGCLLPDIVGDAIISIPVEDCIDMMEIGWLKLKNMKMTQEMTLYVQLLEDSLNRCTCGSIATEQS</sequence>
<gene>
    <name evidence="1" type="ORF">SAMN05660299_02599</name>
</gene>
<name>A0A1H0AUJ3_9FIRM</name>
<dbReference type="Proteomes" id="UP000199309">
    <property type="component" value="Unassembled WGS sequence"/>
</dbReference>
<keyword evidence="2" id="KW-1185">Reference proteome</keyword>
<proteinExistence type="predicted"/>
<dbReference type="EMBL" id="FNHQ01000042">
    <property type="protein sequence ID" value="SDN37074.1"/>
    <property type="molecule type" value="Genomic_DNA"/>
</dbReference>
<organism evidence="1 2">
    <name type="scientific">Megasphaera paucivorans</name>
    <dbReference type="NCBI Taxonomy" id="349095"/>
    <lineage>
        <taxon>Bacteria</taxon>
        <taxon>Bacillati</taxon>
        <taxon>Bacillota</taxon>
        <taxon>Negativicutes</taxon>
        <taxon>Veillonellales</taxon>
        <taxon>Veillonellaceae</taxon>
        <taxon>Megasphaera</taxon>
    </lineage>
</organism>
<protein>
    <recommendedName>
        <fullName evidence="3">LysR substrate binding domain-containing protein</fullName>
    </recommendedName>
</protein>
<accession>A0A1H0AUJ3</accession>
<evidence type="ECO:0008006" key="3">
    <source>
        <dbReference type="Google" id="ProtNLM"/>
    </source>
</evidence>
<reference evidence="1 2" key="1">
    <citation type="submission" date="2016-10" db="EMBL/GenBank/DDBJ databases">
        <authorList>
            <person name="de Groot N.N."/>
        </authorList>
    </citation>
    <scope>NUCLEOTIDE SEQUENCE [LARGE SCALE GENOMIC DNA]</scope>
    <source>
        <strain evidence="1 2">DSM 16981</strain>
    </source>
</reference>
<evidence type="ECO:0000313" key="2">
    <source>
        <dbReference type="Proteomes" id="UP000199309"/>
    </source>
</evidence>
<dbReference type="STRING" id="349095.SAMN05660299_02599"/>